<feature type="compositionally biased region" description="Basic and acidic residues" evidence="1">
    <location>
        <begin position="555"/>
        <end position="564"/>
    </location>
</feature>
<dbReference type="Pfam" id="PF12705">
    <property type="entry name" value="PDDEXK_1"/>
    <property type="match status" value="1"/>
</dbReference>
<protein>
    <submittedName>
        <fullName evidence="3">ATP-dependent helicase/nuclease subunit B</fullName>
        <ecNumber evidence="3">3.1.-.-</ecNumber>
        <ecNumber evidence="3">3.6.4.12</ecNumber>
    </submittedName>
</protein>
<dbReference type="Gene3D" id="3.90.320.10">
    <property type="match status" value="1"/>
</dbReference>
<evidence type="ECO:0000259" key="2">
    <source>
        <dbReference type="Pfam" id="PF12705"/>
    </source>
</evidence>
<keyword evidence="3" id="KW-0547">Nucleotide-binding</keyword>
<dbReference type="RefSeq" id="WP_354441862.1">
    <property type="nucleotide sequence ID" value="NZ_JBEPSH010000002.1"/>
</dbReference>
<gene>
    <name evidence="3" type="ORF">ABIE13_001127</name>
</gene>
<keyword evidence="3" id="KW-0067">ATP-binding</keyword>
<reference evidence="3 4" key="1">
    <citation type="submission" date="2024-06" db="EMBL/GenBank/DDBJ databases">
        <title>Sorghum-associated microbial communities from plants grown in Nebraska, USA.</title>
        <authorList>
            <person name="Schachtman D."/>
        </authorList>
    </citation>
    <scope>NUCLEOTIDE SEQUENCE [LARGE SCALE GENOMIC DNA]</scope>
    <source>
        <strain evidence="3 4">2709</strain>
    </source>
</reference>
<accession>A0ABV2Q612</accession>
<comment type="caution">
    <text evidence="3">The sequence shown here is derived from an EMBL/GenBank/DDBJ whole genome shotgun (WGS) entry which is preliminary data.</text>
</comment>
<evidence type="ECO:0000256" key="1">
    <source>
        <dbReference type="SAM" id="MobiDB-lite"/>
    </source>
</evidence>
<dbReference type="SUPFAM" id="SSF52540">
    <property type="entry name" value="P-loop containing nucleoside triphosphate hydrolases"/>
    <property type="match status" value="1"/>
</dbReference>
<keyword evidence="3" id="KW-0378">Hydrolase</keyword>
<dbReference type="InterPro" id="IPR027417">
    <property type="entry name" value="P-loop_NTPase"/>
</dbReference>
<feature type="domain" description="PD-(D/E)XK endonuclease-like" evidence="2">
    <location>
        <begin position="588"/>
        <end position="832"/>
    </location>
</feature>
<dbReference type="Proteomes" id="UP001549320">
    <property type="component" value="Unassembled WGS sequence"/>
</dbReference>
<name>A0ABV2Q612_9BURK</name>
<feature type="region of interest" description="Disordered" evidence="1">
    <location>
        <begin position="555"/>
        <end position="580"/>
    </location>
</feature>
<dbReference type="EMBL" id="JBEPSH010000002">
    <property type="protein sequence ID" value="MET4576027.1"/>
    <property type="molecule type" value="Genomic_DNA"/>
</dbReference>
<dbReference type="EC" id="3.1.-.-" evidence="3"/>
<proteinExistence type="predicted"/>
<evidence type="ECO:0000313" key="3">
    <source>
        <dbReference type="EMBL" id="MET4576027.1"/>
    </source>
</evidence>
<keyword evidence="3" id="KW-0347">Helicase</keyword>
<organism evidence="3 4">
    <name type="scientific">Ottowia thiooxydans</name>
    <dbReference type="NCBI Taxonomy" id="219182"/>
    <lineage>
        <taxon>Bacteria</taxon>
        <taxon>Pseudomonadati</taxon>
        <taxon>Pseudomonadota</taxon>
        <taxon>Betaproteobacteria</taxon>
        <taxon>Burkholderiales</taxon>
        <taxon>Comamonadaceae</taxon>
        <taxon>Ottowia</taxon>
    </lineage>
</organism>
<dbReference type="InterPro" id="IPR011604">
    <property type="entry name" value="PDDEXK-like_dom_sf"/>
</dbReference>
<dbReference type="GO" id="GO:0003678">
    <property type="term" value="F:DNA helicase activity"/>
    <property type="evidence" value="ECO:0007669"/>
    <property type="project" value="UniProtKB-EC"/>
</dbReference>
<dbReference type="GO" id="GO:0016787">
    <property type="term" value="F:hydrolase activity"/>
    <property type="evidence" value="ECO:0007669"/>
    <property type="project" value="UniProtKB-KW"/>
</dbReference>
<dbReference type="InterPro" id="IPR038726">
    <property type="entry name" value="PDDEXK_AddAB-type"/>
</dbReference>
<evidence type="ECO:0000313" key="4">
    <source>
        <dbReference type="Proteomes" id="UP001549320"/>
    </source>
</evidence>
<keyword evidence="4" id="KW-1185">Reference proteome</keyword>
<sequence length="839" mass="90591">MAQSGVSLHGPYLETWSALLTQIQSYLEGGAAHPARSVVLLPYAQLVPLAIRMWAERFPNGFAPHFETTRSWAARVGMFTPGPSDIAFDHGRDLLTATSLLEGAGLGARRGLLSGPLVEQAMQLAPLAASVPSALRQDWAAQAYAALPEIPSGPLALEAAVARIAIAWAATSDYATDVLFESRVARDMDALLVVNGLQPDELTSSLVDHFADRALVVTPDSGAAQGAISLHAARDGEDEAQRAAACVLQHIGAGRVPVALVAGDRMLTRRISALLVAKGVRLRDETGWKLSTTYAAAQLMSALRACAHHASTDAVIDWLKLSPAFAVLESTAVQALEKDLRRGAVRDWASAIGMPDHGPLMTSIEALRQTMRHPRRLPDWLAGMQALLEAAGLWQAWAADAAGESVIAALGLHESRQVELQAWPAAQRNMSLSEFTAWASAALEAVNFKPLAQADAQVVILPMSQLLCRLFPALVLPGADEQRLPAAPEPPGSWSTAQRTAMRLPTRELLEGAQREAWRIALQTPAADILWRHSDDSGEPLLPSPLVQALRLRGAGDEGRDPRQTRVVPTQPVYAPQPRGDALPAMPLSASSYDMLRTCPYRFFALRQLGLQDEGELDVDVDKRDFGNWVHLTLNLFHVALKADPAADRVALLDAVALKATQNLGLDEGEFLPFGVGWPGLRDGYLKWLADHEATGAVFDVAEADAKATLGILQLRGRLDRVDRLPDGSPLVVDYKTEALKRTTDRLKAGNEDTQLPFYALLSGADSPRAAYVNVSEREGTSSHEPPDLLLLAQQLYEGMESDIGRISQGEPLLALGEGAVCEWCEVRGMCRKDFWSGE</sequence>
<dbReference type="EC" id="3.6.4.12" evidence="3"/>